<accession>A0A0L0NEX9</accession>
<evidence type="ECO:0000256" key="3">
    <source>
        <dbReference type="ARBA" id="ARBA00022692"/>
    </source>
</evidence>
<dbReference type="STRING" id="1163406.A0A0L0NEX9"/>
<dbReference type="PANTHER" id="PTHR11266:SF80">
    <property type="entry name" value="PEROXISOMAL MEMBRANE PROTEIN 2"/>
    <property type="match status" value="1"/>
</dbReference>
<dbReference type="PANTHER" id="PTHR11266">
    <property type="entry name" value="PEROXISOMAL MEMBRANE PROTEIN 2, PXMP2 MPV17"/>
    <property type="match status" value="1"/>
</dbReference>
<dbReference type="OrthoDB" id="10267969at2759"/>
<comment type="similarity">
    <text evidence="2 6">Belongs to the peroxisomal membrane protein PXMP2/4 family.</text>
</comment>
<name>A0A0L0NEX9_TOLOC</name>
<feature type="transmembrane region" description="Helical" evidence="6">
    <location>
        <begin position="190"/>
        <end position="209"/>
    </location>
</feature>
<evidence type="ECO:0000256" key="2">
    <source>
        <dbReference type="ARBA" id="ARBA00006824"/>
    </source>
</evidence>
<dbReference type="InterPro" id="IPR007248">
    <property type="entry name" value="Mpv17_PMP22"/>
</dbReference>
<dbReference type="EMBL" id="LFRF01000005">
    <property type="protein sequence ID" value="KND92707.1"/>
    <property type="molecule type" value="Genomic_DNA"/>
</dbReference>
<evidence type="ECO:0000256" key="6">
    <source>
        <dbReference type="RuleBase" id="RU363053"/>
    </source>
</evidence>
<keyword evidence="5 6" id="KW-0472">Membrane</keyword>
<reference evidence="7 8" key="1">
    <citation type="journal article" date="2015" name="BMC Genomics">
        <title>The genome of the truffle-parasite Tolypocladium ophioglossoides and the evolution of antifungal peptaibiotics.</title>
        <authorList>
            <person name="Quandt C.A."/>
            <person name="Bushley K.E."/>
            <person name="Spatafora J.W."/>
        </authorList>
    </citation>
    <scope>NUCLEOTIDE SEQUENCE [LARGE SCALE GENOMIC DNA]</scope>
    <source>
        <strain evidence="7 8">CBS 100239</strain>
    </source>
</reference>
<keyword evidence="8" id="KW-1185">Reference proteome</keyword>
<comment type="subcellular location">
    <subcellularLocation>
        <location evidence="1">Membrane</location>
        <topology evidence="1">Multi-pass membrane protein</topology>
    </subcellularLocation>
</comment>
<proteinExistence type="inferred from homology"/>
<keyword evidence="3 6" id="KW-0812">Transmembrane</keyword>
<feature type="transmembrane region" description="Helical" evidence="6">
    <location>
        <begin position="163"/>
        <end position="184"/>
    </location>
</feature>
<dbReference type="Proteomes" id="UP000036947">
    <property type="component" value="Unassembled WGS sequence"/>
</dbReference>
<comment type="caution">
    <text evidence="7">The sequence shown here is derived from an EMBL/GenBank/DDBJ whole genome shotgun (WGS) entry which is preliminary data.</text>
</comment>
<dbReference type="Pfam" id="PF04117">
    <property type="entry name" value="Mpv17_PMP22"/>
    <property type="match status" value="1"/>
</dbReference>
<dbReference type="AlphaFoldDB" id="A0A0L0NEX9"/>
<keyword evidence="4 6" id="KW-1133">Transmembrane helix</keyword>
<dbReference type="GO" id="GO:0005778">
    <property type="term" value="C:peroxisomal membrane"/>
    <property type="evidence" value="ECO:0007669"/>
    <property type="project" value="TreeGrafter"/>
</dbReference>
<gene>
    <name evidence="7" type="ORF">TOPH_02745</name>
</gene>
<sequence length="219" mass="23738">MLEHGVSFIFKAYHPYHRLVKFATAPSTMADSIAVQTAQAAGMSALSNIIAQYFAAYQTQSAFALELGALTRYVLYGILNTPLNCVWQEYLERKFPGQDAGRPAKQNDQRGHAAKNVKNLVIKFGLDQTVGAAGNILFFTVVHGVLNGTPVSGIRQAIIQDSLSIYLSGLMIWPLVSLISFAMLPVERRVIFGCAAGVAWGVYLSLITMGGDAEKMGGY</sequence>
<evidence type="ECO:0000256" key="5">
    <source>
        <dbReference type="ARBA" id="ARBA00023136"/>
    </source>
</evidence>
<evidence type="ECO:0000256" key="4">
    <source>
        <dbReference type="ARBA" id="ARBA00022989"/>
    </source>
</evidence>
<evidence type="ECO:0000256" key="1">
    <source>
        <dbReference type="ARBA" id="ARBA00004141"/>
    </source>
</evidence>
<protein>
    <submittedName>
        <fullName evidence="7">PXMP2/4 family protein 3</fullName>
    </submittedName>
</protein>
<organism evidence="7 8">
    <name type="scientific">Tolypocladium ophioglossoides (strain CBS 100239)</name>
    <name type="common">Snaketongue truffleclub</name>
    <name type="synonym">Elaphocordyceps ophioglossoides</name>
    <dbReference type="NCBI Taxonomy" id="1163406"/>
    <lineage>
        <taxon>Eukaryota</taxon>
        <taxon>Fungi</taxon>
        <taxon>Dikarya</taxon>
        <taxon>Ascomycota</taxon>
        <taxon>Pezizomycotina</taxon>
        <taxon>Sordariomycetes</taxon>
        <taxon>Hypocreomycetidae</taxon>
        <taxon>Hypocreales</taxon>
        <taxon>Ophiocordycipitaceae</taxon>
        <taxon>Tolypocladium</taxon>
    </lineage>
</organism>
<evidence type="ECO:0000313" key="7">
    <source>
        <dbReference type="EMBL" id="KND92707.1"/>
    </source>
</evidence>
<evidence type="ECO:0000313" key="8">
    <source>
        <dbReference type="Proteomes" id="UP000036947"/>
    </source>
</evidence>